<keyword evidence="3" id="KW-0696">RNA-directed RNA polymerase</keyword>
<evidence type="ECO:0000259" key="2">
    <source>
        <dbReference type="Pfam" id="PF26250"/>
    </source>
</evidence>
<feature type="domain" description="RDR1/2-like RRM" evidence="2">
    <location>
        <begin position="9"/>
        <end position="84"/>
    </location>
</feature>
<sequence>MSVASEKPTVAVSNLPQTITVLDLRHFLESQLCNDSIFALEISTERKQWKPRSFGRIQFTTLEAKLKAMAVPLTFESHTLTLSETTYDDIVVRPVEPKHRRGECCMSVLESWEGVRVWVMPERQRVEFWVWQGSECYRLEIMFHDVL</sequence>
<dbReference type="GO" id="GO:0003968">
    <property type="term" value="F:RNA-directed RNA polymerase activity"/>
    <property type="evidence" value="ECO:0007669"/>
    <property type="project" value="UniProtKB-KW"/>
</dbReference>
<dbReference type="AlphaFoldDB" id="A0AAW0MD05"/>
<keyword evidence="3" id="KW-0548">Nucleotidyltransferase</keyword>
<dbReference type="Gene3D" id="3.30.70.330">
    <property type="match status" value="1"/>
</dbReference>
<reference evidence="3" key="1">
    <citation type="submission" date="2017-12" db="EMBL/GenBank/DDBJ databases">
        <authorList>
            <person name="Barbosa P."/>
            <person name="Usie A."/>
            <person name="Ramos A.M."/>
        </authorList>
    </citation>
    <scope>NUCLEOTIDE SEQUENCE</scope>
    <source>
        <strain evidence="3">HL8</strain>
        <tissue evidence="3">Leaves</tissue>
    </source>
</reference>
<dbReference type="SUPFAM" id="SSF54928">
    <property type="entry name" value="RNA-binding domain, RBD"/>
    <property type="match status" value="1"/>
</dbReference>
<dbReference type="GO" id="GO:0003676">
    <property type="term" value="F:nucleic acid binding"/>
    <property type="evidence" value="ECO:0007669"/>
    <property type="project" value="InterPro"/>
</dbReference>
<dbReference type="InterPro" id="IPR012677">
    <property type="entry name" value="Nucleotide-bd_a/b_plait_sf"/>
</dbReference>
<dbReference type="Pfam" id="PF24823">
    <property type="entry name" value="PH_RDR2"/>
    <property type="match status" value="1"/>
</dbReference>
<evidence type="ECO:0000259" key="1">
    <source>
        <dbReference type="Pfam" id="PF24823"/>
    </source>
</evidence>
<name>A0AAW0MD05_QUESU</name>
<reference evidence="3" key="2">
    <citation type="journal article" date="2018" name="Sci. Data">
        <title>The draft genome sequence of cork oak.</title>
        <authorList>
            <person name="Ramos A.M."/>
            <person name="Usie A."/>
            <person name="Barbosa P."/>
            <person name="Barros P.M."/>
            <person name="Capote T."/>
            <person name="Chaves I."/>
            <person name="Simoes F."/>
            <person name="Abreu I."/>
            <person name="Carrasquinho I."/>
            <person name="Faro C."/>
            <person name="Guimaraes J.B."/>
            <person name="Mendonca D."/>
            <person name="Nobrega F."/>
            <person name="Rodrigues L."/>
            <person name="Saibo N.J.M."/>
            <person name="Varela M.C."/>
            <person name="Egas C."/>
            <person name="Matos J."/>
            <person name="Miguel C.M."/>
            <person name="Oliveira M.M."/>
            <person name="Ricardo C.P."/>
            <person name="Goncalves S."/>
        </authorList>
    </citation>
    <scope>NUCLEOTIDE SEQUENCE [LARGE SCALE GENOMIC DNA]</scope>
    <source>
        <strain evidence="3">HL8</strain>
    </source>
</reference>
<dbReference type="InterPro" id="IPR035979">
    <property type="entry name" value="RBD_domain_sf"/>
</dbReference>
<dbReference type="InterPro" id="IPR057590">
    <property type="entry name" value="PH_RDR1/2-like"/>
</dbReference>
<accession>A0AAW0MD05</accession>
<evidence type="ECO:0000313" key="3">
    <source>
        <dbReference type="EMBL" id="KAK7861322.1"/>
    </source>
</evidence>
<dbReference type="Pfam" id="PF26250">
    <property type="entry name" value="RRM_RdRP1_2"/>
    <property type="match status" value="1"/>
</dbReference>
<protein>
    <submittedName>
        <fullName evidence="3">Rna-dependent rna polymerase 2</fullName>
    </submittedName>
</protein>
<keyword evidence="3" id="KW-0808">Transferase</keyword>
<dbReference type="InterPro" id="IPR058763">
    <property type="entry name" value="RRM_RDR1/2-like"/>
</dbReference>
<organism evidence="3">
    <name type="scientific">Quercus suber</name>
    <name type="common">Cork oak</name>
    <dbReference type="NCBI Taxonomy" id="58331"/>
    <lineage>
        <taxon>Eukaryota</taxon>
        <taxon>Viridiplantae</taxon>
        <taxon>Streptophyta</taxon>
        <taxon>Embryophyta</taxon>
        <taxon>Tracheophyta</taxon>
        <taxon>Spermatophyta</taxon>
        <taxon>Magnoliopsida</taxon>
        <taxon>eudicotyledons</taxon>
        <taxon>Gunneridae</taxon>
        <taxon>Pentapetalae</taxon>
        <taxon>rosids</taxon>
        <taxon>fabids</taxon>
        <taxon>Fagales</taxon>
        <taxon>Fagaceae</taxon>
        <taxon>Quercus</taxon>
    </lineage>
</organism>
<reference evidence="3" key="3">
    <citation type="submission" date="2023-07" db="EMBL/GenBank/DDBJ databases">
        <title>An improved reference 1 genome and first organelle genomes of Quercus suber.</title>
        <authorList>
            <consortium name="Genosuber Consortium"/>
            <person name="Usie A."/>
            <person name="Serra O."/>
            <person name="Barros P."/>
        </authorList>
    </citation>
    <scope>NUCLEOTIDE SEQUENCE</scope>
    <source>
        <strain evidence="3">HL8</strain>
        <tissue evidence="3">Leaves</tissue>
    </source>
</reference>
<dbReference type="EMBL" id="PKMF04000002">
    <property type="protein sequence ID" value="KAK7861322.1"/>
    <property type="molecule type" value="Genomic_DNA"/>
</dbReference>
<comment type="caution">
    <text evidence="3">The sequence shown here is derived from an EMBL/GenBank/DDBJ whole genome shotgun (WGS) entry which is preliminary data.</text>
</comment>
<feature type="domain" description="RDR1/2-like PH-like" evidence="1">
    <location>
        <begin position="103"/>
        <end position="147"/>
    </location>
</feature>
<proteinExistence type="predicted"/>
<gene>
    <name evidence="3" type="primary">RDR2_1</name>
    <name evidence="3" type="ORF">CFP56_011329</name>
</gene>